<evidence type="ECO:0000259" key="3">
    <source>
        <dbReference type="PROSITE" id="PS50110"/>
    </source>
</evidence>
<dbReference type="PANTHER" id="PTHR44591">
    <property type="entry name" value="STRESS RESPONSE REGULATOR PROTEIN 1"/>
    <property type="match status" value="1"/>
</dbReference>
<dbReference type="Proteomes" id="UP000034154">
    <property type="component" value="Unassembled WGS sequence"/>
</dbReference>
<dbReference type="SUPFAM" id="SSF52172">
    <property type="entry name" value="CheY-like"/>
    <property type="match status" value="1"/>
</dbReference>
<sequence>MAEIYARHFALHKYQTKIVKNFAEANKKISRALPDLVVVDIALEESSGLKWLKVLRHEVTTSKILIVVLTGVSDRESIHEALESGADKYFLKSQITPHALAGQIDQLFNKTPQLS</sequence>
<dbReference type="CDD" id="cd00156">
    <property type="entry name" value="REC"/>
    <property type="match status" value="1"/>
</dbReference>
<feature type="modified residue" description="4-aspartylphosphate" evidence="2">
    <location>
        <position position="40"/>
    </location>
</feature>
<dbReference type="InterPro" id="IPR050595">
    <property type="entry name" value="Bact_response_regulator"/>
</dbReference>
<organism evidence="4 5">
    <name type="scientific">Candidatus Uhrbacteria bacterium GW2011_GWF2_44_350</name>
    <dbReference type="NCBI Taxonomy" id="1619000"/>
    <lineage>
        <taxon>Bacteria</taxon>
        <taxon>Candidatus Uhriibacteriota</taxon>
    </lineage>
</organism>
<keyword evidence="4" id="KW-0418">Kinase</keyword>
<evidence type="ECO:0000313" key="5">
    <source>
        <dbReference type="Proteomes" id="UP000034154"/>
    </source>
</evidence>
<dbReference type="PROSITE" id="PS50110">
    <property type="entry name" value="RESPONSE_REGULATORY"/>
    <property type="match status" value="1"/>
</dbReference>
<name>A0A0G1JKL4_9BACT</name>
<comment type="caution">
    <text evidence="4">The sequence shown here is derived from an EMBL/GenBank/DDBJ whole genome shotgun (WGS) entry which is preliminary data.</text>
</comment>
<dbReference type="PANTHER" id="PTHR44591:SF23">
    <property type="entry name" value="CHEY SUBFAMILY"/>
    <property type="match status" value="1"/>
</dbReference>
<accession>A0A0G1JKL4</accession>
<evidence type="ECO:0000256" key="1">
    <source>
        <dbReference type="ARBA" id="ARBA00022553"/>
    </source>
</evidence>
<dbReference type="InterPro" id="IPR011006">
    <property type="entry name" value="CheY-like_superfamily"/>
</dbReference>
<reference evidence="4 5" key="1">
    <citation type="journal article" date="2015" name="Nature">
        <title>rRNA introns, odd ribosomes, and small enigmatic genomes across a large radiation of phyla.</title>
        <authorList>
            <person name="Brown C.T."/>
            <person name="Hug L.A."/>
            <person name="Thomas B.C."/>
            <person name="Sharon I."/>
            <person name="Castelle C.J."/>
            <person name="Singh A."/>
            <person name="Wilkins M.J."/>
            <person name="Williams K.H."/>
            <person name="Banfield J.F."/>
        </authorList>
    </citation>
    <scope>NUCLEOTIDE SEQUENCE [LARGE SCALE GENOMIC DNA]</scope>
</reference>
<dbReference type="AlphaFoldDB" id="A0A0G1JKL4"/>
<dbReference type="InterPro" id="IPR001789">
    <property type="entry name" value="Sig_transdc_resp-reg_receiver"/>
</dbReference>
<feature type="domain" description="Response regulatory" evidence="3">
    <location>
        <begin position="1"/>
        <end position="107"/>
    </location>
</feature>
<evidence type="ECO:0000256" key="2">
    <source>
        <dbReference type="PROSITE-ProRule" id="PRU00169"/>
    </source>
</evidence>
<dbReference type="GO" id="GO:0016301">
    <property type="term" value="F:kinase activity"/>
    <property type="evidence" value="ECO:0007669"/>
    <property type="project" value="UniProtKB-KW"/>
</dbReference>
<proteinExistence type="predicted"/>
<dbReference type="GO" id="GO:0000160">
    <property type="term" value="P:phosphorelay signal transduction system"/>
    <property type="evidence" value="ECO:0007669"/>
    <property type="project" value="InterPro"/>
</dbReference>
<dbReference type="Gene3D" id="3.40.50.2300">
    <property type="match status" value="1"/>
</dbReference>
<evidence type="ECO:0000313" key="4">
    <source>
        <dbReference type="EMBL" id="KKT71905.1"/>
    </source>
</evidence>
<gene>
    <name evidence="4" type="ORF">UW63_C0005G0008</name>
</gene>
<keyword evidence="4" id="KW-0808">Transferase</keyword>
<dbReference type="Pfam" id="PF00072">
    <property type="entry name" value="Response_reg"/>
    <property type="match status" value="1"/>
</dbReference>
<dbReference type="EMBL" id="LCJB01000005">
    <property type="protein sequence ID" value="KKT71905.1"/>
    <property type="molecule type" value="Genomic_DNA"/>
</dbReference>
<keyword evidence="1 2" id="KW-0597">Phosphoprotein</keyword>
<protein>
    <submittedName>
        <fullName evidence="4">Two-component system sensor histidine kinase/response regulator, hybrid</fullName>
    </submittedName>
</protein>